<gene>
    <name evidence="1" type="ORF">BJF92_11490</name>
</gene>
<dbReference type="PANTHER" id="PTHR35175">
    <property type="entry name" value="DUF1289 DOMAIN-CONTAINING PROTEIN"/>
    <property type="match status" value="1"/>
</dbReference>
<dbReference type="AlphaFoldDB" id="A0A1Q9ANE2"/>
<organism evidence="1 2">
    <name type="scientific">Xaviernesmea rhizosphaerae</name>
    <dbReference type="NCBI Taxonomy" id="1672749"/>
    <lineage>
        <taxon>Bacteria</taxon>
        <taxon>Pseudomonadati</taxon>
        <taxon>Pseudomonadota</taxon>
        <taxon>Alphaproteobacteria</taxon>
        <taxon>Hyphomicrobiales</taxon>
        <taxon>Rhizobiaceae</taxon>
        <taxon>Rhizobium/Agrobacterium group</taxon>
        <taxon>Xaviernesmea</taxon>
    </lineage>
</organism>
<evidence type="ECO:0000313" key="2">
    <source>
        <dbReference type="Proteomes" id="UP000186143"/>
    </source>
</evidence>
<sequence length="72" mass="7741">MQSPCIHICSIDARSGLCLGCARTLEEIGAWATLGDQGRAQIMTQLAARRVRTGLPDPSRLPLQSCKEETAS</sequence>
<protein>
    <recommendedName>
        <fullName evidence="3">DUF1289 domain-containing protein</fullName>
    </recommendedName>
</protein>
<comment type="caution">
    <text evidence="1">The sequence shown here is derived from an EMBL/GenBank/DDBJ whole genome shotgun (WGS) entry which is preliminary data.</text>
</comment>
<dbReference type="OrthoDB" id="9811423at2"/>
<dbReference type="InterPro" id="IPR010710">
    <property type="entry name" value="DUF1289"/>
</dbReference>
<name>A0A1Q9ANE2_9HYPH</name>
<evidence type="ECO:0008006" key="3">
    <source>
        <dbReference type="Google" id="ProtNLM"/>
    </source>
</evidence>
<accession>A0A1Q9ANE2</accession>
<proteinExistence type="predicted"/>
<dbReference type="Proteomes" id="UP000186143">
    <property type="component" value="Unassembled WGS sequence"/>
</dbReference>
<dbReference type="EMBL" id="MKIO01000021">
    <property type="protein sequence ID" value="OLP56932.1"/>
    <property type="molecule type" value="Genomic_DNA"/>
</dbReference>
<reference evidence="1 2" key="1">
    <citation type="submission" date="2016-09" db="EMBL/GenBank/DDBJ databases">
        <title>Rhizobium sp. nov., a novel species isolated from the rice rhizosphere.</title>
        <authorList>
            <person name="Zhao J."/>
            <person name="Zhang X."/>
        </authorList>
    </citation>
    <scope>NUCLEOTIDE SEQUENCE [LARGE SCALE GENOMIC DNA]</scope>
    <source>
        <strain evidence="1 2">MH17</strain>
    </source>
</reference>
<dbReference type="STRING" id="1672749.BJF92_11490"/>
<dbReference type="RefSeq" id="WP_075633952.1">
    <property type="nucleotide sequence ID" value="NZ_MKIO01000021.1"/>
</dbReference>
<evidence type="ECO:0000313" key="1">
    <source>
        <dbReference type="EMBL" id="OLP56932.1"/>
    </source>
</evidence>
<dbReference type="PANTHER" id="PTHR35175:SF2">
    <property type="entry name" value="DUF1289 DOMAIN-CONTAINING PROTEIN"/>
    <property type="match status" value="1"/>
</dbReference>
<dbReference type="Pfam" id="PF06945">
    <property type="entry name" value="DUF1289"/>
    <property type="match status" value="1"/>
</dbReference>